<evidence type="ECO:0000256" key="5">
    <source>
        <dbReference type="RuleBase" id="RU362066"/>
    </source>
</evidence>
<reference evidence="8 9" key="1">
    <citation type="journal article" date="2012" name="J. Bacteriol.">
        <title>Complete Genome Sequence of Burkholderia sp. Strain GG4, a Betaproteobacterium That Reduces 3-Oxo-N-Acylhomoserine Lactones and Produces Different N-Acylhomoserine Lactones.</title>
        <authorList>
            <person name="Hong K.W."/>
            <person name="Koh C.L."/>
            <person name="Sam C.K."/>
            <person name="Yin W.F."/>
            <person name="Chan K.G."/>
        </authorList>
    </citation>
    <scope>NUCLEOTIDE SEQUENCE [LARGE SCALE GENOMIC DNA]</scope>
    <source>
        <strain evidence="8 9">GG4</strain>
    </source>
</reference>
<dbReference type="InterPro" id="IPR040026">
    <property type="entry name" value="FliD"/>
</dbReference>
<keyword evidence="8" id="KW-0282">Flagellum</keyword>
<keyword evidence="5" id="KW-0964">Secreted</keyword>
<evidence type="ECO:0000259" key="7">
    <source>
        <dbReference type="Pfam" id="PF07195"/>
    </source>
</evidence>
<dbReference type="PANTHER" id="PTHR30288">
    <property type="entry name" value="FLAGELLAR CAP/ASSEMBLY PROTEIN FLID"/>
    <property type="match status" value="1"/>
</dbReference>
<dbReference type="GO" id="GO:0005576">
    <property type="term" value="C:extracellular region"/>
    <property type="evidence" value="ECO:0007669"/>
    <property type="project" value="UniProtKB-SubCell"/>
</dbReference>
<gene>
    <name evidence="8" type="ORF">GEM_0147</name>
</gene>
<comment type="subunit">
    <text evidence="2 5">Homopentamer.</text>
</comment>
<evidence type="ECO:0000259" key="6">
    <source>
        <dbReference type="Pfam" id="PF02465"/>
    </source>
</evidence>
<sequence length="484" mass="47631">MSTTTTTSANSALAAAAQSIISGVTNSNTDVSSLVSALVAAKTSAQTAQNTNRQTLDNTTLSAIGSLKSSLSSLQSALSGLTDGSALSKFTASASGSGLTATTSTGAVAGSYSIAVTQVATAQKLSSITGIPSTNPVGTGNLTIQLGSGTPMTVAIKSGTNTLADIANAINTGSGNPGVTATVVTGTDGSHLVLTSNVTGAANTIKVSTNSTDGLAALATVDNTGAATSNYNETVTAQDAQLSIDGTNVVSASNTITGAITGVTINLSASSAKTTQTLSVSPDNTTATNTINAFVSAYNAFVNTASSLSSFNSSAAAGSQGGPLIGDSMLNSIVNTLSTKVAQGVTSGGSTVSLSAIGLNLQPDGTLSVDSAALSSALANNPSSVATAFNATNGVGATLNNNITTFLQTGGIIDTRVTALNQDLADAKTQATTLQTYASQLTDQYNTQFTALNTLMAKMQNNSQYLTQLFGGTNSAGALATNKA</sequence>
<dbReference type="AlphaFoldDB" id="A0A9W3JWC7"/>
<evidence type="ECO:0000313" key="9">
    <source>
        <dbReference type="Proteomes" id="UP000032866"/>
    </source>
</evidence>
<dbReference type="GO" id="GO:0009424">
    <property type="term" value="C:bacterial-type flagellum hook"/>
    <property type="evidence" value="ECO:0007669"/>
    <property type="project" value="UniProtKB-UniRule"/>
</dbReference>
<comment type="subcellular location">
    <subcellularLocation>
        <location evidence="5">Secreted</location>
    </subcellularLocation>
    <subcellularLocation>
        <location evidence="5">Bacterial flagellum</location>
    </subcellularLocation>
</comment>
<feature type="domain" description="Flagellar hook-associated protein 2 N-terminal" evidence="6">
    <location>
        <begin position="27"/>
        <end position="123"/>
    </location>
</feature>
<dbReference type="InterPro" id="IPR010809">
    <property type="entry name" value="FliD_C"/>
</dbReference>
<evidence type="ECO:0000313" key="8">
    <source>
        <dbReference type="EMBL" id="AFQ46607.1"/>
    </source>
</evidence>
<dbReference type="GO" id="GO:0071973">
    <property type="term" value="P:bacterial-type flagellum-dependent cell motility"/>
    <property type="evidence" value="ECO:0007669"/>
    <property type="project" value="TreeGrafter"/>
</dbReference>
<dbReference type="Proteomes" id="UP000032866">
    <property type="component" value="Chromosome 1"/>
</dbReference>
<feature type="domain" description="Flagellar hook-associated protein 2 C-terminal" evidence="7">
    <location>
        <begin position="237"/>
        <end position="461"/>
    </location>
</feature>
<evidence type="ECO:0000256" key="4">
    <source>
        <dbReference type="ARBA" id="ARBA00023143"/>
    </source>
</evidence>
<dbReference type="InterPro" id="IPR010810">
    <property type="entry name" value="Flagellin_hook_IN_motif"/>
</dbReference>
<dbReference type="EMBL" id="CP003774">
    <property type="protein sequence ID" value="AFQ46607.1"/>
    <property type="molecule type" value="Genomic_DNA"/>
</dbReference>
<organism evidence="8 9">
    <name type="scientific">Burkholderia cepacia GG4</name>
    <dbReference type="NCBI Taxonomy" id="1009846"/>
    <lineage>
        <taxon>Bacteria</taxon>
        <taxon>Pseudomonadati</taxon>
        <taxon>Pseudomonadota</taxon>
        <taxon>Betaproteobacteria</taxon>
        <taxon>Burkholderiales</taxon>
        <taxon>Burkholderiaceae</taxon>
        <taxon>Burkholderia</taxon>
        <taxon>Burkholderia cepacia complex</taxon>
    </lineage>
</organism>
<evidence type="ECO:0000256" key="1">
    <source>
        <dbReference type="ARBA" id="ARBA00009764"/>
    </source>
</evidence>
<keyword evidence="8" id="KW-0966">Cell projection</keyword>
<dbReference type="PANTHER" id="PTHR30288:SF0">
    <property type="entry name" value="FLAGELLAR HOOK-ASSOCIATED PROTEIN 2"/>
    <property type="match status" value="1"/>
</dbReference>
<keyword evidence="4 5" id="KW-0975">Bacterial flagellum</keyword>
<dbReference type="GO" id="GO:0007155">
    <property type="term" value="P:cell adhesion"/>
    <property type="evidence" value="ECO:0007669"/>
    <property type="project" value="InterPro"/>
</dbReference>
<dbReference type="Pfam" id="PF07196">
    <property type="entry name" value="Flagellin_IN"/>
    <property type="match status" value="1"/>
</dbReference>
<dbReference type="GO" id="GO:0009421">
    <property type="term" value="C:bacterial-type flagellum filament cap"/>
    <property type="evidence" value="ECO:0007669"/>
    <property type="project" value="InterPro"/>
</dbReference>
<dbReference type="KEGG" id="bct:GEM_0147"/>
<keyword evidence="3" id="KW-0175">Coiled coil</keyword>
<dbReference type="Pfam" id="PF02465">
    <property type="entry name" value="FliD_N"/>
    <property type="match status" value="1"/>
</dbReference>
<evidence type="ECO:0000256" key="3">
    <source>
        <dbReference type="ARBA" id="ARBA00023054"/>
    </source>
</evidence>
<accession>A0A9W3JWC7</accession>
<dbReference type="Pfam" id="PF07195">
    <property type="entry name" value="FliD_C"/>
    <property type="match status" value="1"/>
</dbReference>
<protein>
    <recommendedName>
        <fullName evidence="5">Flagellar hook-associated protein 2</fullName>
        <shortName evidence="5">HAP2</shortName>
    </recommendedName>
    <alternativeName>
        <fullName evidence="5">Flagellar cap protein</fullName>
    </alternativeName>
</protein>
<evidence type="ECO:0000256" key="2">
    <source>
        <dbReference type="ARBA" id="ARBA00011255"/>
    </source>
</evidence>
<name>A0A9W3JWC7_BURCE</name>
<dbReference type="InterPro" id="IPR003481">
    <property type="entry name" value="FliD_N"/>
</dbReference>
<comment type="similarity">
    <text evidence="1 5">Belongs to the FliD family.</text>
</comment>
<keyword evidence="8" id="KW-0969">Cilium</keyword>
<proteinExistence type="inferred from homology"/>
<comment type="function">
    <text evidence="5">Required for morphogenesis and for the elongation of the flagellar filament by facilitating polymerization of the flagellin monomers at the tip of growing filament. Forms a capping structure, which prevents flagellin subunits (transported through the central channel of the flagellum) from leaking out without polymerization at the distal end.</text>
</comment>